<dbReference type="RefSeq" id="WP_025409626.1">
    <property type="nucleotide sequence ID" value="NZ_CP007128.1"/>
</dbReference>
<keyword evidence="3" id="KW-1185">Reference proteome</keyword>
<evidence type="ECO:0000313" key="2">
    <source>
        <dbReference type="EMBL" id="AHG88081.1"/>
    </source>
</evidence>
<sequence>MPNENAIVGRIVRVERDERGHTVELQGGRRARLDATRENAALARVLEGLGARRRPVYLEVDPAGDTVRRVLLPVVSRVEAVRALDDGGLEVRLEVAQARLAIRRDAPDAAEMERLVLDAEQTGRVLLVTADEAQNVVDVRVFTPDPEGPVPPFPGDAEPPPRVPWALEPLRWLVDFLRDLWYWLWPWRWWRGCISKARAQQVFDAMAATTCDPLTVPPPCIPFLYPDDGCWARAHEMCRLMLGMHLTPRKVWIDGSLHTPTKNNPSCFVNWGWHVAPTLCVRGPGFFRRRRMVIDPALFTAPVTEATWKSVQGDPNATLTDTDWTQFWHGGGPDDAAYTNTNYYLDVYRDALQLRAAQQGTPPYANCP</sequence>
<dbReference type="InParanoid" id="W0RBA7"/>
<dbReference type="EMBL" id="CP007128">
    <property type="protein sequence ID" value="AHG88081.1"/>
    <property type="molecule type" value="Genomic_DNA"/>
</dbReference>
<dbReference type="Pfam" id="PF18626">
    <property type="entry name" value="Gln_deamidase_2"/>
    <property type="match status" value="1"/>
</dbReference>
<proteinExistence type="predicted"/>
<name>W0RBA7_9BACT</name>
<dbReference type="KEGG" id="gba:J421_0544"/>
<dbReference type="HOGENOM" id="CLU_751760_0_0_0"/>
<protein>
    <recommendedName>
        <fullName evidence="1">Protein glutaminase domain-containing protein</fullName>
    </recommendedName>
</protein>
<dbReference type="OrthoDB" id="8417456at2"/>
<gene>
    <name evidence="2" type="ORF">J421_0544</name>
</gene>
<evidence type="ECO:0000313" key="3">
    <source>
        <dbReference type="Proteomes" id="UP000019151"/>
    </source>
</evidence>
<dbReference type="InterPro" id="IPR041325">
    <property type="entry name" value="Gln_deamidase_2"/>
</dbReference>
<accession>W0RBA7</accession>
<feature type="domain" description="Protein glutaminase" evidence="1">
    <location>
        <begin position="199"/>
        <end position="310"/>
    </location>
</feature>
<evidence type="ECO:0000259" key="1">
    <source>
        <dbReference type="Pfam" id="PF18626"/>
    </source>
</evidence>
<dbReference type="STRING" id="861299.J421_0544"/>
<dbReference type="Proteomes" id="UP000019151">
    <property type="component" value="Chromosome"/>
</dbReference>
<organism evidence="2 3">
    <name type="scientific">Gemmatirosa kalamazoonensis</name>
    <dbReference type="NCBI Taxonomy" id="861299"/>
    <lineage>
        <taxon>Bacteria</taxon>
        <taxon>Pseudomonadati</taxon>
        <taxon>Gemmatimonadota</taxon>
        <taxon>Gemmatimonadia</taxon>
        <taxon>Gemmatimonadales</taxon>
        <taxon>Gemmatimonadaceae</taxon>
        <taxon>Gemmatirosa</taxon>
    </lineage>
</organism>
<reference evidence="2 3" key="1">
    <citation type="journal article" date="2014" name="Genome Announc.">
        <title>Genome Sequence and Methylome of Soil Bacterium Gemmatirosa kalamazoonensis KBS708T, a Member of the Rarely Cultivated Gemmatimonadetes Phylum.</title>
        <authorList>
            <person name="Debruyn J.M."/>
            <person name="Radosevich M."/>
            <person name="Wommack K.E."/>
            <person name="Polson S.W."/>
            <person name="Hauser L.J."/>
            <person name="Fawaz M.N."/>
            <person name="Korlach J."/>
            <person name="Tsai Y.C."/>
        </authorList>
    </citation>
    <scope>NUCLEOTIDE SEQUENCE [LARGE SCALE GENOMIC DNA]</scope>
    <source>
        <strain evidence="2 3">KBS708</strain>
    </source>
</reference>
<dbReference type="AlphaFoldDB" id="W0RBA7"/>
<dbReference type="eggNOG" id="ENOG5033DNX">
    <property type="taxonomic scope" value="Bacteria"/>
</dbReference>
<dbReference type="Gene3D" id="3.10.620.30">
    <property type="match status" value="1"/>
</dbReference>